<evidence type="ECO:0008006" key="4">
    <source>
        <dbReference type="Google" id="ProtNLM"/>
    </source>
</evidence>
<dbReference type="EMBL" id="BNJF01000002">
    <property type="protein sequence ID" value="GHO45922.1"/>
    <property type="molecule type" value="Genomic_DNA"/>
</dbReference>
<evidence type="ECO:0000256" key="1">
    <source>
        <dbReference type="SAM" id="Phobius"/>
    </source>
</evidence>
<keyword evidence="1" id="KW-0812">Transmembrane</keyword>
<sequence length="183" mass="20498">MLGKDNQVQFLYQIDKIQLDEDFVHMTLAHVHLLVNHFPILGTLFIMALFIIALVFRSTLMQKVSLWFLVVIALLTAVAYATGDKAEAAVQGLPGISEQIIHLHANVARIGLILMFITGVIALWGAVFYRKHHKLPRLLLITVLIVLLLNTALFAYVGFLGGQIHHQEIRSAIEYGPALRKLL</sequence>
<evidence type="ECO:0000313" key="2">
    <source>
        <dbReference type="EMBL" id="GHO45922.1"/>
    </source>
</evidence>
<dbReference type="Proteomes" id="UP000612362">
    <property type="component" value="Unassembled WGS sequence"/>
</dbReference>
<organism evidence="2 3">
    <name type="scientific">Ktedonospora formicarum</name>
    <dbReference type="NCBI Taxonomy" id="2778364"/>
    <lineage>
        <taxon>Bacteria</taxon>
        <taxon>Bacillati</taxon>
        <taxon>Chloroflexota</taxon>
        <taxon>Ktedonobacteria</taxon>
        <taxon>Ktedonobacterales</taxon>
        <taxon>Ktedonobacteraceae</taxon>
        <taxon>Ktedonospora</taxon>
    </lineage>
</organism>
<reference evidence="2" key="1">
    <citation type="submission" date="2020-10" db="EMBL/GenBank/DDBJ databases">
        <title>Taxonomic study of unclassified bacteria belonging to the class Ktedonobacteria.</title>
        <authorList>
            <person name="Yabe S."/>
            <person name="Wang C.M."/>
            <person name="Zheng Y."/>
            <person name="Sakai Y."/>
            <person name="Cavaletti L."/>
            <person name="Monciardini P."/>
            <person name="Donadio S."/>
        </authorList>
    </citation>
    <scope>NUCLEOTIDE SEQUENCE</scope>
    <source>
        <strain evidence="2">SOSP1-1</strain>
    </source>
</reference>
<gene>
    <name evidence="2" type="ORF">KSX_40850</name>
</gene>
<evidence type="ECO:0000313" key="3">
    <source>
        <dbReference type="Proteomes" id="UP000612362"/>
    </source>
</evidence>
<feature type="transmembrane region" description="Helical" evidence="1">
    <location>
        <begin position="38"/>
        <end position="57"/>
    </location>
</feature>
<feature type="transmembrane region" description="Helical" evidence="1">
    <location>
        <begin position="103"/>
        <end position="126"/>
    </location>
</feature>
<protein>
    <recommendedName>
        <fullName evidence="4">DUF2231 domain-containing protein</fullName>
    </recommendedName>
</protein>
<accession>A0A8J3I494</accession>
<comment type="caution">
    <text evidence="2">The sequence shown here is derived from an EMBL/GenBank/DDBJ whole genome shotgun (WGS) entry which is preliminary data.</text>
</comment>
<proteinExistence type="predicted"/>
<feature type="transmembrane region" description="Helical" evidence="1">
    <location>
        <begin position="64"/>
        <end position="83"/>
    </location>
</feature>
<keyword evidence="1" id="KW-0472">Membrane</keyword>
<keyword evidence="3" id="KW-1185">Reference proteome</keyword>
<dbReference type="AlphaFoldDB" id="A0A8J3I494"/>
<name>A0A8J3I494_9CHLR</name>
<feature type="transmembrane region" description="Helical" evidence="1">
    <location>
        <begin position="138"/>
        <end position="159"/>
    </location>
</feature>
<keyword evidence="1" id="KW-1133">Transmembrane helix</keyword>